<sequence length="147" mass="17278">MEIIIFILGIILDRISKLLAIDLKGRLGINLIPNFLTLEYLENRGAAFGIMQNKQWLLIILTILIMIVLLYMFFRYRHESKILNYSLVMIFTGAIGNLYDRIFYKYVIDFISVHYKDVYYFPTFNIADIMVVLGTFLLALYIMKGEK</sequence>
<dbReference type="HAMAP" id="MF_00161">
    <property type="entry name" value="LspA"/>
    <property type="match status" value="1"/>
</dbReference>
<accession>A0A4U9R8W5</accession>
<dbReference type="PANTHER" id="PTHR33695:SF1">
    <property type="entry name" value="LIPOPROTEIN SIGNAL PEPTIDASE"/>
    <property type="match status" value="1"/>
</dbReference>
<proteinExistence type="inferred from homology"/>
<keyword evidence="11" id="KW-0449">Lipoprotein</keyword>
<feature type="transmembrane region" description="Helical" evidence="9">
    <location>
        <begin position="56"/>
        <end position="75"/>
    </location>
</feature>
<evidence type="ECO:0000256" key="7">
    <source>
        <dbReference type="ARBA" id="ARBA00022989"/>
    </source>
</evidence>
<evidence type="ECO:0000256" key="5">
    <source>
        <dbReference type="ARBA" id="ARBA00022750"/>
    </source>
</evidence>
<dbReference type="NCBIfam" id="TIGR00077">
    <property type="entry name" value="lspA"/>
    <property type="match status" value="1"/>
</dbReference>
<feature type="transmembrane region" description="Helical" evidence="9">
    <location>
        <begin position="119"/>
        <end position="142"/>
    </location>
</feature>
<keyword evidence="2 9" id="KW-1003">Cell membrane</keyword>
<evidence type="ECO:0000256" key="4">
    <source>
        <dbReference type="ARBA" id="ARBA00022692"/>
    </source>
</evidence>
<organism evidence="11 12">
    <name type="scientific">Hathewaya histolytica</name>
    <name type="common">Clostridium histolyticum</name>
    <dbReference type="NCBI Taxonomy" id="1498"/>
    <lineage>
        <taxon>Bacteria</taxon>
        <taxon>Bacillati</taxon>
        <taxon>Bacillota</taxon>
        <taxon>Clostridia</taxon>
        <taxon>Eubacteriales</taxon>
        <taxon>Clostridiaceae</taxon>
        <taxon>Hathewaya</taxon>
    </lineage>
</organism>
<evidence type="ECO:0000313" key="11">
    <source>
        <dbReference type="EMBL" id="VTQ87992.1"/>
    </source>
</evidence>
<evidence type="ECO:0000313" key="12">
    <source>
        <dbReference type="Proteomes" id="UP000308489"/>
    </source>
</evidence>
<feature type="transmembrane region" description="Helical" evidence="9">
    <location>
        <begin position="82"/>
        <end position="99"/>
    </location>
</feature>
<evidence type="ECO:0000256" key="1">
    <source>
        <dbReference type="ARBA" id="ARBA00006139"/>
    </source>
</evidence>
<dbReference type="Pfam" id="PF01252">
    <property type="entry name" value="Peptidase_A8"/>
    <property type="match status" value="1"/>
</dbReference>
<gene>
    <name evidence="9 11" type="primary">lspA</name>
    <name evidence="11" type="ORF">NCTC503_01166</name>
</gene>
<protein>
    <recommendedName>
        <fullName evidence="9">Lipoprotein signal peptidase</fullName>
        <ecNumber evidence="9">3.4.23.36</ecNumber>
    </recommendedName>
    <alternativeName>
        <fullName evidence="9">Prolipoprotein signal peptidase</fullName>
    </alternativeName>
    <alternativeName>
        <fullName evidence="9">Signal peptidase II</fullName>
        <shortName evidence="9">SPase II</shortName>
    </alternativeName>
</protein>
<evidence type="ECO:0000256" key="2">
    <source>
        <dbReference type="ARBA" id="ARBA00022475"/>
    </source>
</evidence>
<dbReference type="GO" id="GO:0004190">
    <property type="term" value="F:aspartic-type endopeptidase activity"/>
    <property type="evidence" value="ECO:0007669"/>
    <property type="project" value="UniProtKB-UniRule"/>
</dbReference>
<dbReference type="KEGG" id="hhw:NCTC503_01166"/>
<dbReference type="PRINTS" id="PR00781">
    <property type="entry name" value="LIPOSIGPTASE"/>
</dbReference>
<evidence type="ECO:0000256" key="8">
    <source>
        <dbReference type="ARBA" id="ARBA00023136"/>
    </source>
</evidence>
<feature type="active site" evidence="9">
    <location>
        <position position="128"/>
    </location>
</feature>
<comment type="pathway">
    <text evidence="9">Protein modification; lipoprotein biosynthesis (signal peptide cleavage).</text>
</comment>
<keyword evidence="3 9" id="KW-0645">Protease</keyword>
<keyword evidence="7 9" id="KW-1133">Transmembrane helix</keyword>
<comment type="catalytic activity">
    <reaction evidence="9">
        <text>Release of signal peptides from bacterial membrane prolipoproteins. Hydrolyzes -Xaa-Yaa-Zaa-|-(S,diacylglyceryl)Cys-, in which Xaa is hydrophobic (preferably Leu), and Yaa (Ala or Ser) and Zaa (Gly or Ala) have small, neutral side chains.</text>
        <dbReference type="EC" id="3.4.23.36"/>
    </reaction>
</comment>
<name>A0A4U9R8W5_HATHI</name>
<dbReference type="RefSeq" id="WP_138209857.1">
    <property type="nucleotide sequence ID" value="NZ_CBCRUQ010000004.1"/>
</dbReference>
<keyword evidence="12" id="KW-1185">Reference proteome</keyword>
<dbReference type="UniPathway" id="UPA00665"/>
<keyword evidence="6 9" id="KW-0378">Hydrolase</keyword>
<feature type="active site" evidence="9">
    <location>
        <position position="109"/>
    </location>
</feature>
<keyword evidence="4 9" id="KW-0812">Transmembrane</keyword>
<comment type="function">
    <text evidence="9">This protein specifically catalyzes the removal of signal peptides from prolipoproteins.</text>
</comment>
<dbReference type="Proteomes" id="UP000308489">
    <property type="component" value="Chromosome 1"/>
</dbReference>
<keyword evidence="8 9" id="KW-0472">Membrane</keyword>
<dbReference type="OrthoDB" id="9810259at2"/>
<dbReference type="GO" id="GO:0005886">
    <property type="term" value="C:plasma membrane"/>
    <property type="evidence" value="ECO:0007669"/>
    <property type="project" value="UniProtKB-SubCell"/>
</dbReference>
<reference evidence="11 12" key="1">
    <citation type="submission" date="2019-05" db="EMBL/GenBank/DDBJ databases">
        <authorList>
            <consortium name="Pathogen Informatics"/>
        </authorList>
    </citation>
    <scope>NUCLEOTIDE SEQUENCE [LARGE SCALE GENOMIC DNA]</scope>
    <source>
        <strain evidence="11 12">NCTC503</strain>
    </source>
</reference>
<dbReference type="EMBL" id="LR590481">
    <property type="protein sequence ID" value="VTQ87992.1"/>
    <property type="molecule type" value="Genomic_DNA"/>
</dbReference>
<dbReference type="PANTHER" id="PTHR33695">
    <property type="entry name" value="LIPOPROTEIN SIGNAL PEPTIDASE"/>
    <property type="match status" value="1"/>
</dbReference>
<dbReference type="EC" id="3.4.23.36" evidence="9"/>
<comment type="subcellular location">
    <subcellularLocation>
        <location evidence="9">Cell membrane</location>
        <topology evidence="9">Multi-pass membrane protein</topology>
    </subcellularLocation>
</comment>
<evidence type="ECO:0000256" key="6">
    <source>
        <dbReference type="ARBA" id="ARBA00022801"/>
    </source>
</evidence>
<keyword evidence="5 9" id="KW-0064">Aspartyl protease</keyword>
<dbReference type="InterPro" id="IPR001872">
    <property type="entry name" value="Peptidase_A8"/>
</dbReference>
<dbReference type="AlphaFoldDB" id="A0A4U9R8W5"/>
<evidence type="ECO:0000256" key="9">
    <source>
        <dbReference type="HAMAP-Rule" id="MF_00161"/>
    </source>
</evidence>
<evidence type="ECO:0000256" key="10">
    <source>
        <dbReference type="RuleBase" id="RU004181"/>
    </source>
</evidence>
<evidence type="ECO:0000256" key="3">
    <source>
        <dbReference type="ARBA" id="ARBA00022670"/>
    </source>
</evidence>
<comment type="similarity">
    <text evidence="1 9 10">Belongs to the peptidase A8 family.</text>
</comment>
<comment type="caution">
    <text evidence="9">Lacks conserved residue(s) required for the propagation of feature annotation.</text>
</comment>
<dbReference type="GO" id="GO:0006508">
    <property type="term" value="P:proteolysis"/>
    <property type="evidence" value="ECO:0007669"/>
    <property type="project" value="UniProtKB-KW"/>
</dbReference>